<accession>A0A1I5CSA8</accession>
<evidence type="ECO:0000313" key="1">
    <source>
        <dbReference type="EMBL" id="RKT88761.1"/>
    </source>
</evidence>
<dbReference type="RefSeq" id="WP_093154926.1">
    <property type="nucleotide sequence ID" value="NZ_FOUP01000007.1"/>
</dbReference>
<evidence type="ECO:0000313" key="3">
    <source>
        <dbReference type="Proteomes" id="UP000199398"/>
    </source>
</evidence>
<dbReference type="Pfam" id="PF13826">
    <property type="entry name" value="Monooxy_af470-like"/>
    <property type="match status" value="1"/>
</dbReference>
<dbReference type="AlphaFoldDB" id="A0A1I5CSA8"/>
<dbReference type="Proteomes" id="UP000199398">
    <property type="component" value="Unassembled WGS sequence"/>
</dbReference>
<dbReference type="EMBL" id="RBXX01000002">
    <property type="protein sequence ID" value="RKT88761.1"/>
    <property type="molecule type" value="Genomic_DNA"/>
</dbReference>
<evidence type="ECO:0000313" key="2">
    <source>
        <dbReference type="EMBL" id="SFN89875.1"/>
    </source>
</evidence>
<keyword evidence="4" id="KW-1185">Reference proteome</keyword>
<gene>
    <name evidence="1" type="ORF">ATL45_7200</name>
    <name evidence="2" type="ORF">SAMN05421805_107279</name>
</gene>
<reference evidence="1 4" key="2">
    <citation type="submission" date="2018-10" db="EMBL/GenBank/DDBJ databases">
        <title>Sequencing the genomes of 1000 actinobacteria strains.</title>
        <authorList>
            <person name="Klenk H.-P."/>
        </authorList>
    </citation>
    <scope>NUCLEOTIDE SEQUENCE [LARGE SCALE GENOMIC DNA]</scope>
    <source>
        <strain evidence="1 4">DSM 45119</strain>
    </source>
</reference>
<evidence type="ECO:0000313" key="4">
    <source>
        <dbReference type="Proteomes" id="UP000270697"/>
    </source>
</evidence>
<organism evidence="2 3">
    <name type="scientific">Saccharopolyspora antimicrobica</name>
    <dbReference type="NCBI Taxonomy" id="455193"/>
    <lineage>
        <taxon>Bacteria</taxon>
        <taxon>Bacillati</taxon>
        <taxon>Actinomycetota</taxon>
        <taxon>Actinomycetes</taxon>
        <taxon>Pseudonocardiales</taxon>
        <taxon>Pseudonocardiaceae</taxon>
        <taxon>Saccharopolyspora</taxon>
    </lineage>
</organism>
<protein>
    <submittedName>
        <fullName evidence="1">Uncharacterized protein DUF4188</fullName>
    </submittedName>
</protein>
<dbReference type="Proteomes" id="UP000270697">
    <property type="component" value="Unassembled WGS sequence"/>
</dbReference>
<proteinExistence type="predicted"/>
<dbReference type="OrthoDB" id="7566033at2"/>
<sequence>MNEPPETGRFTAPNDRDLVVFLIGARINKLTAVRSWAPVITGFRRMLAELRADPDSGLLGFRILPRPPRLLTSVQYWESAEKLYSYASDPARQHRPAWTDFYRRSRAAGEHVGIWHETYLVPARSYESIYVAMPESGLARAFGSTPVGRGTDRAADRLRGVRSNGDR</sequence>
<dbReference type="InterPro" id="IPR025444">
    <property type="entry name" value="Monooxy_af470"/>
</dbReference>
<name>A0A1I5CSA8_9PSEU</name>
<reference evidence="2 3" key="1">
    <citation type="submission" date="2016-10" db="EMBL/GenBank/DDBJ databases">
        <authorList>
            <person name="de Groot N.N."/>
        </authorList>
    </citation>
    <scope>NUCLEOTIDE SEQUENCE [LARGE SCALE GENOMIC DNA]</scope>
    <source>
        <strain evidence="2 3">CPCC 201259</strain>
    </source>
</reference>
<dbReference type="EMBL" id="FOUP01000007">
    <property type="protein sequence ID" value="SFN89875.1"/>
    <property type="molecule type" value="Genomic_DNA"/>
</dbReference>